<reference evidence="2 3" key="1">
    <citation type="journal article" date="2019" name="Commun. Biol.">
        <title>The bagworm genome reveals a unique fibroin gene that provides high tensile strength.</title>
        <authorList>
            <person name="Kono N."/>
            <person name="Nakamura H."/>
            <person name="Ohtoshi R."/>
            <person name="Tomita M."/>
            <person name="Numata K."/>
            <person name="Arakawa K."/>
        </authorList>
    </citation>
    <scope>NUCLEOTIDE SEQUENCE [LARGE SCALE GENOMIC DNA]</scope>
</reference>
<feature type="compositionally biased region" description="Basic and acidic residues" evidence="1">
    <location>
        <begin position="46"/>
        <end position="62"/>
    </location>
</feature>
<proteinExistence type="predicted"/>
<dbReference type="Proteomes" id="UP000299102">
    <property type="component" value="Unassembled WGS sequence"/>
</dbReference>
<dbReference type="AlphaFoldDB" id="A0A4C1U3I8"/>
<protein>
    <submittedName>
        <fullName evidence="2">Uncharacterized protein</fullName>
    </submittedName>
</protein>
<comment type="caution">
    <text evidence="2">The sequence shown here is derived from an EMBL/GenBank/DDBJ whole genome shotgun (WGS) entry which is preliminary data.</text>
</comment>
<name>A0A4C1U3I8_EUMVA</name>
<feature type="region of interest" description="Disordered" evidence="1">
    <location>
        <begin position="39"/>
        <end position="62"/>
    </location>
</feature>
<evidence type="ECO:0000313" key="2">
    <source>
        <dbReference type="EMBL" id="GBP20955.1"/>
    </source>
</evidence>
<accession>A0A4C1U3I8</accession>
<dbReference type="EMBL" id="BGZK01000124">
    <property type="protein sequence ID" value="GBP20955.1"/>
    <property type="molecule type" value="Genomic_DNA"/>
</dbReference>
<keyword evidence="3" id="KW-1185">Reference proteome</keyword>
<gene>
    <name evidence="2" type="ORF">EVAR_9526_1</name>
</gene>
<evidence type="ECO:0000313" key="3">
    <source>
        <dbReference type="Proteomes" id="UP000299102"/>
    </source>
</evidence>
<organism evidence="2 3">
    <name type="scientific">Eumeta variegata</name>
    <name type="common">Bagworm moth</name>
    <name type="synonym">Eumeta japonica</name>
    <dbReference type="NCBI Taxonomy" id="151549"/>
    <lineage>
        <taxon>Eukaryota</taxon>
        <taxon>Metazoa</taxon>
        <taxon>Ecdysozoa</taxon>
        <taxon>Arthropoda</taxon>
        <taxon>Hexapoda</taxon>
        <taxon>Insecta</taxon>
        <taxon>Pterygota</taxon>
        <taxon>Neoptera</taxon>
        <taxon>Endopterygota</taxon>
        <taxon>Lepidoptera</taxon>
        <taxon>Glossata</taxon>
        <taxon>Ditrysia</taxon>
        <taxon>Tineoidea</taxon>
        <taxon>Psychidae</taxon>
        <taxon>Oiketicinae</taxon>
        <taxon>Eumeta</taxon>
    </lineage>
</organism>
<evidence type="ECO:0000256" key="1">
    <source>
        <dbReference type="SAM" id="MobiDB-lite"/>
    </source>
</evidence>
<sequence>MKPELRVEPGSRARSKLESTKIATGFGIKNGTAIRIESDTNWCQEQNRDQNGERDHDQKRNRSAEFHGVALNKDGLFSELNALQKCPLRQSRNSHRRGSKGR</sequence>